<name>A0A1L7CU24_9CORY</name>
<reference evidence="12 13" key="1">
    <citation type="submission" date="2014-08" db="EMBL/GenBank/DDBJ databases">
        <title>Complete genome sequence of Corynebacterium frankenforstense ST18(T) (=DSM 45800(T)), isolated from raw cow milk.</title>
        <authorList>
            <person name="Ruckert C."/>
            <person name="Albersmeier A."/>
            <person name="Winkler A."/>
            <person name="Lipski A."/>
            <person name="Kalinowski J."/>
        </authorList>
    </citation>
    <scope>NUCLEOTIDE SEQUENCE [LARGE SCALE GENOMIC DNA]</scope>
    <source>
        <strain evidence="12 13">ST18</strain>
    </source>
</reference>
<dbReference type="SUPFAM" id="SSF51445">
    <property type="entry name" value="(Trans)glycosidases"/>
    <property type="match status" value="1"/>
</dbReference>
<evidence type="ECO:0000256" key="6">
    <source>
        <dbReference type="ARBA" id="ARBA00022679"/>
    </source>
</evidence>
<evidence type="ECO:0000256" key="2">
    <source>
        <dbReference type="ARBA" id="ARBA00005684"/>
    </source>
</evidence>
<dbReference type="KEGG" id="cfk:CFRA_08740"/>
<keyword evidence="7 10" id="KW-0119">Carbohydrate metabolism</keyword>
<evidence type="ECO:0000313" key="13">
    <source>
        <dbReference type="Proteomes" id="UP000185434"/>
    </source>
</evidence>
<dbReference type="InterPro" id="IPR003385">
    <property type="entry name" value="Glyco_hydro_77"/>
</dbReference>
<evidence type="ECO:0000256" key="10">
    <source>
        <dbReference type="RuleBase" id="RU361207"/>
    </source>
</evidence>
<dbReference type="AlphaFoldDB" id="A0A1L7CU24"/>
<dbReference type="RefSeq" id="WP_075664971.1">
    <property type="nucleotide sequence ID" value="NZ_CP009247.1"/>
</dbReference>
<keyword evidence="5 10" id="KW-0328">Glycosyltransferase</keyword>
<dbReference type="PANTHER" id="PTHR32438">
    <property type="entry name" value="4-ALPHA-GLUCANOTRANSFERASE DPE1, CHLOROPLASTIC/AMYLOPLASTIC"/>
    <property type="match status" value="1"/>
</dbReference>
<evidence type="ECO:0000259" key="11">
    <source>
        <dbReference type="Pfam" id="PF21226"/>
    </source>
</evidence>
<evidence type="ECO:0000256" key="4">
    <source>
        <dbReference type="ARBA" id="ARBA00020295"/>
    </source>
</evidence>
<dbReference type="Pfam" id="PF02446">
    <property type="entry name" value="Glyco_hydro_77"/>
    <property type="match status" value="1"/>
</dbReference>
<protein>
    <recommendedName>
        <fullName evidence="4 10">4-alpha-glucanotransferase</fullName>
        <ecNumber evidence="3 10">2.4.1.25</ecNumber>
    </recommendedName>
    <alternativeName>
        <fullName evidence="8 10">Amylomaltase</fullName>
    </alternativeName>
    <alternativeName>
        <fullName evidence="9 10">Disproportionating enzyme</fullName>
    </alternativeName>
</protein>
<evidence type="ECO:0000256" key="7">
    <source>
        <dbReference type="ARBA" id="ARBA00023277"/>
    </source>
</evidence>
<keyword evidence="6 10" id="KW-0808">Transferase</keyword>
<evidence type="ECO:0000256" key="9">
    <source>
        <dbReference type="ARBA" id="ARBA00031501"/>
    </source>
</evidence>
<proteinExistence type="inferred from homology"/>
<dbReference type="PANTHER" id="PTHR32438:SF5">
    <property type="entry name" value="4-ALPHA-GLUCANOTRANSFERASE DPE1, CHLOROPLASTIC_AMYLOPLASTIC"/>
    <property type="match status" value="1"/>
</dbReference>
<evidence type="ECO:0000313" key="12">
    <source>
        <dbReference type="EMBL" id="APT89320.1"/>
    </source>
</evidence>
<dbReference type="EC" id="2.4.1.25" evidence="3 10"/>
<sequence>MTSRDLLHELADSYGIATTYEGSGGEHVVAGEATLTDLLAAMGVDTADPAAALEHRRDELASRPLPPTVVATEGFPYVFPVHVPDGWPAEVTVELEDGARRPAAQRENWTPPREVDGTVWGEASFEVPADLPQGWHRLHLTAGDNGELTAEATLVVTPERLSGAAELVEHPRAGVMAQLYSVRSRESWGIGDFADLGALAETVAAEGFDYLLVNPLHAAEPVPPVEDSPYLPTTRRYVNPIYLRVEDVPEFGQLDAELRADVAEIAEEFQAADTTADILERNPVFEAKLAVLRELHALEPTAGRAAAFRDFVAREGEGLVDFARWCADREFDPSRSAERGAHAMDEPGEDEYRDTVDFHMWLQFLCDEQLAAAQARARAAGMSVGVVADLAVGTHPGGADAAVLADVLAPQASVGAPPDGYNQQGQDWSQPPWHPERLAEAGYAPWRDMLRTVLRHAGGIRVDHVLGLFRLFWIPRGKRPADGAYVHYDFEAMLGILALEAERAGAVVIGEDLGTFERWVQEALAYRGVLGTSVLWFEGEPEGGAPLAREHYRRLALASVGTHDLPPTAAYLEGVHIDLRDELGLLLRPAEAEHAEDLAWQNRVLDAVREAGCFEGDPGEFAGRLRDERGDAVALIEALTRFIAGTASALTCTQLVDMVGDRRTQNQPGTTGDLYPNWRLPLCDGAGDPVLIEDLPRNPMFRRIAAAAVRR</sequence>
<accession>A0A1L7CU24</accession>
<dbReference type="Pfam" id="PF21226">
    <property type="entry name" value="MalQ_N"/>
    <property type="match status" value="1"/>
</dbReference>
<dbReference type="NCBIfam" id="TIGR00217">
    <property type="entry name" value="malQ"/>
    <property type="match status" value="1"/>
</dbReference>
<dbReference type="GO" id="GO:0004134">
    <property type="term" value="F:4-alpha-glucanotransferase activity"/>
    <property type="evidence" value="ECO:0007669"/>
    <property type="project" value="UniProtKB-EC"/>
</dbReference>
<dbReference type="EMBL" id="CP009247">
    <property type="protein sequence ID" value="APT89320.1"/>
    <property type="molecule type" value="Genomic_DNA"/>
</dbReference>
<evidence type="ECO:0000256" key="1">
    <source>
        <dbReference type="ARBA" id="ARBA00000439"/>
    </source>
</evidence>
<gene>
    <name evidence="12" type="ORF">CFRA_08740</name>
</gene>
<evidence type="ECO:0000256" key="3">
    <source>
        <dbReference type="ARBA" id="ARBA00012560"/>
    </source>
</evidence>
<evidence type="ECO:0000256" key="8">
    <source>
        <dbReference type="ARBA" id="ARBA00031423"/>
    </source>
</evidence>
<comment type="catalytic activity">
    <reaction evidence="1 10">
        <text>Transfers a segment of a (1-&gt;4)-alpha-D-glucan to a new position in an acceptor, which may be glucose or a (1-&gt;4)-alpha-D-glucan.</text>
        <dbReference type="EC" id="2.4.1.25"/>
    </reaction>
</comment>
<dbReference type="Gene3D" id="3.20.20.80">
    <property type="entry name" value="Glycosidases"/>
    <property type="match status" value="1"/>
</dbReference>
<dbReference type="GO" id="GO:0005975">
    <property type="term" value="P:carbohydrate metabolic process"/>
    <property type="evidence" value="ECO:0007669"/>
    <property type="project" value="InterPro"/>
</dbReference>
<dbReference type="STRING" id="1437875.CFRA_08740"/>
<dbReference type="OrthoDB" id="9811841at2"/>
<dbReference type="InterPro" id="IPR017853">
    <property type="entry name" value="GH"/>
</dbReference>
<feature type="domain" description="MalQ N-terminal beta-sandwich" evidence="11">
    <location>
        <begin position="65"/>
        <end position="158"/>
    </location>
</feature>
<keyword evidence="13" id="KW-1185">Reference proteome</keyword>
<dbReference type="Proteomes" id="UP000185434">
    <property type="component" value="Chromosome"/>
</dbReference>
<organism evidence="12 13">
    <name type="scientific">Corynebacterium frankenforstense DSM 45800</name>
    <dbReference type="NCBI Taxonomy" id="1437875"/>
    <lineage>
        <taxon>Bacteria</taxon>
        <taxon>Bacillati</taxon>
        <taxon>Actinomycetota</taxon>
        <taxon>Actinomycetes</taxon>
        <taxon>Mycobacteriales</taxon>
        <taxon>Corynebacteriaceae</taxon>
        <taxon>Corynebacterium</taxon>
    </lineage>
</organism>
<comment type="similarity">
    <text evidence="2 10">Belongs to the disproportionating enzyme family.</text>
</comment>
<evidence type="ECO:0000256" key="5">
    <source>
        <dbReference type="ARBA" id="ARBA00022676"/>
    </source>
</evidence>
<dbReference type="InterPro" id="IPR048458">
    <property type="entry name" value="MalQ_N"/>
</dbReference>